<dbReference type="RefSeq" id="WP_091701548.1">
    <property type="nucleotide sequence ID" value="NZ_BMYN01000002.1"/>
</dbReference>
<dbReference type="InterPro" id="IPR010982">
    <property type="entry name" value="Lambda_DNA-bd_dom_sf"/>
</dbReference>
<keyword evidence="2" id="KW-1185">Reference proteome</keyword>
<evidence type="ECO:0000313" key="1">
    <source>
        <dbReference type="EMBL" id="SFJ40817.1"/>
    </source>
</evidence>
<dbReference type="EMBL" id="FOSC01000002">
    <property type="protein sequence ID" value="SFJ40817.1"/>
    <property type="molecule type" value="Genomic_DNA"/>
</dbReference>
<protein>
    <recommendedName>
        <fullName evidence="3">DNA-binding protein</fullName>
    </recommendedName>
</protein>
<proteinExistence type="predicted"/>
<dbReference type="Gene3D" id="1.10.260.40">
    <property type="entry name" value="lambda repressor-like DNA-binding domains"/>
    <property type="match status" value="1"/>
</dbReference>
<name>A0A1I3R639_9GAMM</name>
<dbReference type="OrthoDB" id="6302218at2"/>
<dbReference type="AlphaFoldDB" id="A0A1I3R639"/>
<evidence type="ECO:0008006" key="3">
    <source>
        <dbReference type="Google" id="ProtNLM"/>
    </source>
</evidence>
<dbReference type="Proteomes" id="UP000199445">
    <property type="component" value="Unassembled WGS sequence"/>
</dbReference>
<dbReference type="GO" id="GO:0003677">
    <property type="term" value="F:DNA binding"/>
    <property type="evidence" value="ECO:0007669"/>
    <property type="project" value="InterPro"/>
</dbReference>
<sequence length="88" mass="10306">MIRDRIIEIFDTLDLTSKKMEELTGIDRYKWGNIRGRKQKVNEDYLEALNQVFPQLSYWIMTGKTIPEVGQISPEMEKARSENSLKIG</sequence>
<reference evidence="1 2" key="1">
    <citation type="submission" date="2016-10" db="EMBL/GenBank/DDBJ databases">
        <authorList>
            <person name="de Groot N.N."/>
        </authorList>
    </citation>
    <scope>NUCLEOTIDE SEQUENCE [LARGE SCALE GENOMIC DNA]</scope>
    <source>
        <strain evidence="1 2">IBRC-M 10445</strain>
    </source>
</reference>
<gene>
    <name evidence="1" type="ORF">SAMN05216429_102238</name>
</gene>
<accession>A0A1I3R639</accession>
<evidence type="ECO:0000313" key="2">
    <source>
        <dbReference type="Proteomes" id="UP000199445"/>
    </source>
</evidence>
<organism evidence="1 2">
    <name type="scientific">Marinobacter persicus</name>
    <dbReference type="NCBI Taxonomy" id="930118"/>
    <lineage>
        <taxon>Bacteria</taxon>
        <taxon>Pseudomonadati</taxon>
        <taxon>Pseudomonadota</taxon>
        <taxon>Gammaproteobacteria</taxon>
        <taxon>Pseudomonadales</taxon>
        <taxon>Marinobacteraceae</taxon>
        <taxon>Marinobacter</taxon>
    </lineage>
</organism>